<dbReference type="SUPFAM" id="SSF56112">
    <property type="entry name" value="Protein kinase-like (PK-like)"/>
    <property type="match status" value="1"/>
</dbReference>
<evidence type="ECO:0000256" key="13">
    <source>
        <dbReference type="ARBA" id="ARBA00029511"/>
    </source>
</evidence>
<keyword evidence="12 15" id="KW-0472">Membrane</keyword>
<dbReference type="EMBL" id="VMKP01000001">
    <property type="protein sequence ID" value="TVO66420.1"/>
    <property type="molecule type" value="Genomic_DNA"/>
</dbReference>
<organism evidence="17 18">
    <name type="scientific">Spiribacter aquaticus</name>
    <dbReference type="NCBI Taxonomy" id="1935996"/>
    <lineage>
        <taxon>Bacteria</taxon>
        <taxon>Pseudomonadati</taxon>
        <taxon>Pseudomonadota</taxon>
        <taxon>Gammaproteobacteria</taxon>
        <taxon>Chromatiales</taxon>
        <taxon>Ectothiorhodospiraceae</taxon>
        <taxon>Spiribacter</taxon>
    </lineage>
</organism>
<evidence type="ECO:0000256" key="5">
    <source>
        <dbReference type="ARBA" id="ARBA00022475"/>
    </source>
</evidence>
<feature type="active site" evidence="15">
    <location>
        <position position="169"/>
    </location>
</feature>
<comment type="subcellular location">
    <subcellularLocation>
        <location evidence="1 15">Cell inner membrane</location>
        <topology evidence="1 15">Peripheral membrane protein</topology>
        <orientation evidence="1 15">Cytoplasmic side</orientation>
    </subcellularLocation>
</comment>
<comment type="function">
    <text evidence="15">Catalyzes the ATP-dependent phosphorylation of the 3-deoxy-D-manno-octulosonic acid (Kdo) residue in Kdo-lipid IV(A) at the 4-OH position.</text>
</comment>
<evidence type="ECO:0000256" key="11">
    <source>
        <dbReference type="ARBA" id="ARBA00022985"/>
    </source>
</evidence>
<name>A0A557RML6_9GAMM</name>
<dbReference type="EC" id="2.7.1.166" evidence="4 15"/>
<keyword evidence="11 15" id="KW-0448">Lipopolysaccharide biosynthesis</keyword>
<keyword evidence="18" id="KW-1185">Reference proteome</keyword>
<dbReference type="GO" id="GO:0016773">
    <property type="term" value="F:phosphotransferase activity, alcohol group as acceptor"/>
    <property type="evidence" value="ECO:0007669"/>
    <property type="project" value="UniProtKB-UniRule"/>
</dbReference>
<evidence type="ECO:0000256" key="16">
    <source>
        <dbReference type="SAM" id="MobiDB-lite"/>
    </source>
</evidence>
<dbReference type="InterPro" id="IPR011009">
    <property type="entry name" value="Kinase-like_dom_sf"/>
</dbReference>
<evidence type="ECO:0000256" key="12">
    <source>
        <dbReference type="ARBA" id="ARBA00023136"/>
    </source>
</evidence>
<dbReference type="UniPathway" id="UPA00958"/>
<dbReference type="GO" id="GO:0009244">
    <property type="term" value="P:lipopolysaccharide core region biosynthetic process"/>
    <property type="evidence" value="ECO:0007669"/>
    <property type="project" value="UniProtKB-UniRule"/>
</dbReference>
<evidence type="ECO:0000256" key="1">
    <source>
        <dbReference type="ARBA" id="ARBA00004515"/>
    </source>
</evidence>
<dbReference type="RefSeq" id="WP_144346959.1">
    <property type="nucleotide sequence ID" value="NZ_VMKP01000001.1"/>
</dbReference>
<reference evidence="17 18" key="1">
    <citation type="submission" date="2019-07" db="EMBL/GenBank/DDBJ databases">
        <title>Reclasification of Spiribacter aquaticus.</title>
        <authorList>
            <person name="Leon M.J."/>
            <person name="Sanchez-Porro C."/>
            <person name="Ventosa A."/>
        </authorList>
    </citation>
    <scope>NUCLEOTIDE SEQUENCE [LARGE SCALE GENOMIC DNA]</scope>
    <source>
        <strain evidence="17 18">SP30</strain>
    </source>
</reference>
<proteinExistence type="inferred from homology"/>
<keyword evidence="9 15" id="KW-0418">Kinase</keyword>
<sequence length="236" mass="26769">MGHISVRQEDDEYFISPDPASPASHSPHLFDVDALRARGLLDGQATGRAQAYFLRAHGKHLVLRHYRRGGLPRHLSDDRFIWTGLSRSRPWRELAVMARLRALNFFVPVPFLGRVQRQTTTYTADILTERIPGARSMADRVADEASSAIWAKIGRVLRGFHDANAHHPDLNVRNILIDESHEVWLIDWDRGHLRANALLKTRSLARLKRSLDQEPGLTGAAERGWPRLLEAYESGP</sequence>
<comment type="catalytic activity">
    <reaction evidence="14 15">
        <text>an alpha-Kdo-(2-&gt;6)-lipid IVA + ATP = a 4-O-phospho-alpha-Kdo-(2-&gt;6)-lipid IVA + ADP + H(+)</text>
        <dbReference type="Rhea" id="RHEA:74271"/>
        <dbReference type="ChEBI" id="CHEBI:15378"/>
        <dbReference type="ChEBI" id="CHEBI:30616"/>
        <dbReference type="ChEBI" id="CHEBI:176428"/>
        <dbReference type="ChEBI" id="CHEBI:193140"/>
        <dbReference type="ChEBI" id="CHEBI:456216"/>
        <dbReference type="EC" id="2.7.1.166"/>
    </reaction>
</comment>
<evidence type="ECO:0000256" key="14">
    <source>
        <dbReference type="ARBA" id="ARBA00034417"/>
    </source>
</evidence>
<keyword evidence="10 15" id="KW-0067">ATP-binding</keyword>
<comment type="pathway">
    <text evidence="2 15">Bacterial outer membrane biogenesis; LPS core biosynthesis.</text>
</comment>
<dbReference type="HAMAP" id="MF_00521">
    <property type="entry name" value="KDO_kinase"/>
    <property type="match status" value="1"/>
</dbReference>
<evidence type="ECO:0000256" key="7">
    <source>
        <dbReference type="ARBA" id="ARBA00022679"/>
    </source>
</evidence>
<evidence type="ECO:0000256" key="10">
    <source>
        <dbReference type="ARBA" id="ARBA00022840"/>
    </source>
</evidence>
<comment type="similarity">
    <text evidence="3 15">Belongs to the protein kinase superfamily. KdkA/RfaP family.</text>
</comment>
<keyword evidence="8 15" id="KW-0547">Nucleotide-binding</keyword>
<accession>A0A557RML6</accession>
<gene>
    <name evidence="15" type="primary">kdkA</name>
    <name evidence="17" type="ORF">FPL11_01665</name>
</gene>
<evidence type="ECO:0000256" key="4">
    <source>
        <dbReference type="ARBA" id="ARBA00011988"/>
    </source>
</evidence>
<dbReference type="GO" id="GO:0016301">
    <property type="term" value="F:kinase activity"/>
    <property type="evidence" value="ECO:0007669"/>
    <property type="project" value="UniProtKB-KW"/>
</dbReference>
<keyword evidence="5 15" id="KW-1003">Cell membrane</keyword>
<dbReference type="GO" id="GO:0005886">
    <property type="term" value="C:plasma membrane"/>
    <property type="evidence" value="ECO:0007669"/>
    <property type="project" value="UniProtKB-SubCell"/>
</dbReference>
<evidence type="ECO:0000256" key="15">
    <source>
        <dbReference type="HAMAP-Rule" id="MF_00521"/>
    </source>
</evidence>
<dbReference type="AlphaFoldDB" id="A0A557RML6"/>
<protein>
    <recommendedName>
        <fullName evidence="13 15">3-deoxy-D-manno-octulosonic acid kinase</fullName>
        <shortName evidence="15">Kdo kinase</shortName>
        <ecNumber evidence="4 15">2.7.1.166</ecNumber>
    </recommendedName>
</protein>
<evidence type="ECO:0000256" key="9">
    <source>
        <dbReference type="ARBA" id="ARBA00022777"/>
    </source>
</evidence>
<dbReference type="InterPro" id="IPR022826">
    <property type="entry name" value="KDO_kinase"/>
</dbReference>
<dbReference type="Gene3D" id="1.10.510.10">
    <property type="entry name" value="Transferase(Phosphotransferase) domain 1"/>
    <property type="match status" value="1"/>
</dbReference>
<evidence type="ECO:0000313" key="18">
    <source>
        <dbReference type="Proteomes" id="UP000316688"/>
    </source>
</evidence>
<feature type="region of interest" description="Disordered" evidence="16">
    <location>
        <begin position="1"/>
        <end position="24"/>
    </location>
</feature>
<dbReference type="GO" id="GO:0005524">
    <property type="term" value="F:ATP binding"/>
    <property type="evidence" value="ECO:0007669"/>
    <property type="project" value="UniProtKB-UniRule"/>
</dbReference>
<evidence type="ECO:0000256" key="2">
    <source>
        <dbReference type="ARBA" id="ARBA00004713"/>
    </source>
</evidence>
<dbReference type="Proteomes" id="UP000316688">
    <property type="component" value="Unassembled WGS sequence"/>
</dbReference>
<evidence type="ECO:0000256" key="6">
    <source>
        <dbReference type="ARBA" id="ARBA00022519"/>
    </source>
</evidence>
<dbReference type="Pfam" id="PF06293">
    <property type="entry name" value="Kdo"/>
    <property type="match status" value="1"/>
</dbReference>
<evidence type="ECO:0000256" key="8">
    <source>
        <dbReference type="ARBA" id="ARBA00022741"/>
    </source>
</evidence>
<dbReference type="NCBIfam" id="NF002475">
    <property type="entry name" value="PRK01723.1"/>
    <property type="match status" value="1"/>
</dbReference>
<comment type="caution">
    <text evidence="17">The sequence shown here is derived from an EMBL/GenBank/DDBJ whole genome shotgun (WGS) entry which is preliminary data.</text>
</comment>
<keyword evidence="7 15" id="KW-0808">Transferase</keyword>
<evidence type="ECO:0000256" key="3">
    <source>
        <dbReference type="ARBA" id="ARBA00010327"/>
    </source>
</evidence>
<keyword evidence="6 15" id="KW-0997">Cell inner membrane</keyword>
<evidence type="ECO:0000313" key="17">
    <source>
        <dbReference type="EMBL" id="TVO66420.1"/>
    </source>
</evidence>